<organism evidence="2 3">
    <name type="scientific">Methanolapillus ohkumae</name>
    <dbReference type="NCBI Taxonomy" id="3028298"/>
    <lineage>
        <taxon>Archaea</taxon>
        <taxon>Methanobacteriati</taxon>
        <taxon>Methanobacteriota</taxon>
        <taxon>Stenosarchaea group</taxon>
        <taxon>Methanomicrobia</taxon>
        <taxon>Methanosarcinales</taxon>
        <taxon>Methanosarcinaceae</taxon>
        <taxon>Methanolapillus</taxon>
    </lineage>
</organism>
<name>A0AA96V7V8_9EURY</name>
<proteinExistence type="predicted"/>
<dbReference type="GeneID" id="89228669"/>
<sequence length="167" mass="19514">MEIEDSFCSLDEIADLLSAGGFSFRTGFDDDFDDMGDDFEDKNEMFRTGLNKNTADTQLSAAQFSVELSPEEIQRLELELPEPDSEKNDEEEENEENEWNENSDEKYLENFEKFNASSFQKELEAAEIVYFDLFKSKRYVKTLIFQKEEKAYYLIGFCEAPMCRVKN</sequence>
<gene>
    <name evidence="2" type="ORF">MsAm2_12420</name>
</gene>
<evidence type="ECO:0000313" key="2">
    <source>
        <dbReference type="EMBL" id="WNY27445.1"/>
    </source>
</evidence>
<dbReference type="RefSeq" id="WP_338097422.1">
    <property type="nucleotide sequence ID" value="NZ_CP131061.1"/>
</dbReference>
<dbReference type="AlphaFoldDB" id="A0AA96V7V8"/>
<accession>A0AA96V7V8</accession>
<feature type="compositionally biased region" description="Acidic residues" evidence="1">
    <location>
        <begin position="79"/>
        <end position="102"/>
    </location>
</feature>
<dbReference type="Proteomes" id="UP001304970">
    <property type="component" value="Chromosome"/>
</dbReference>
<reference evidence="2 3" key="1">
    <citation type="submission" date="2023-07" db="EMBL/GenBank/DDBJ databases">
        <title>Closed genome sequence of Methanosarcinaceae archaeon Am2.</title>
        <authorList>
            <person name="Poehlein A."/>
            <person name="Protasov E."/>
            <person name="Platt K."/>
            <person name="Reeh H."/>
            <person name="Daniel R."/>
            <person name="Brune A."/>
        </authorList>
    </citation>
    <scope>NUCLEOTIDE SEQUENCE [LARGE SCALE GENOMIC DNA]</scope>
    <source>
        <strain evidence="2 3">Am2</strain>
    </source>
</reference>
<protein>
    <submittedName>
        <fullName evidence="2">Uncharacterized protein</fullName>
    </submittedName>
</protein>
<evidence type="ECO:0000256" key="1">
    <source>
        <dbReference type="SAM" id="MobiDB-lite"/>
    </source>
</evidence>
<evidence type="ECO:0000313" key="3">
    <source>
        <dbReference type="Proteomes" id="UP001304970"/>
    </source>
</evidence>
<keyword evidence="3" id="KW-1185">Reference proteome</keyword>
<feature type="region of interest" description="Disordered" evidence="1">
    <location>
        <begin position="77"/>
        <end position="104"/>
    </location>
</feature>
<dbReference type="EMBL" id="CP131061">
    <property type="protein sequence ID" value="WNY27445.1"/>
    <property type="molecule type" value="Genomic_DNA"/>
</dbReference>